<evidence type="ECO:0000313" key="1">
    <source>
        <dbReference type="EMBL" id="KAG8011540.1"/>
    </source>
</evidence>
<gene>
    <name evidence="1" type="primary">TXLNB.4</name>
    <name evidence="1" type="ORF">GBF38_006409</name>
</gene>
<comment type="caution">
    <text evidence="1">The sequence shown here is derived from an EMBL/GenBank/DDBJ whole genome shotgun (WGS) entry which is preliminary data.</text>
</comment>
<reference evidence="1" key="1">
    <citation type="submission" date="2020-04" db="EMBL/GenBank/DDBJ databases">
        <title>A chromosome-scale assembly and high-density genetic map of the yellow drum (Nibea albiflora) genome.</title>
        <authorList>
            <person name="Xu D."/>
            <person name="Zhang W."/>
            <person name="Chen R."/>
            <person name="Tan P."/>
            <person name="Wang L."/>
            <person name="Song H."/>
            <person name="Tian L."/>
            <person name="Zhu Q."/>
            <person name="Wang B."/>
        </authorList>
    </citation>
    <scope>NUCLEOTIDE SEQUENCE</scope>
    <source>
        <strain evidence="1">ZJHYS-2018</strain>
    </source>
</reference>
<keyword evidence="2" id="KW-1185">Reference proteome</keyword>
<protein>
    <submittedName>
        <fullName evidence="1">Beta-taxilin</fullName>
    </submittedName>
</protein>
<sequence length="71" mass="7494">DSQHQLLMPPTSAVTNDGGEQAAECRQIGGGEQKQEEETPQLPAPNLSFSRRIAIVNISCSSASALQSSII</sequence>
<name>A0ACB7FAM2_NIBAL</name>
<organism evidence="1 2">
    <name type="scientific">Nibea albiflora</name>
    <name type="common">Yellow drum</name>
    <name type="synonym">Corvina albiflora</name>
    <dbReference type="NCBI Taxonomy" id="240163"/>
    <lineage>
        <taxon>Eukaryota</taxon>
        <taxon>Metazoa</taxon>
        <taxon>Chordata</taxon>
        <taxon>Craniata</taxon>
        <taxon>Vertebrata</taxon>
        <taxon>Euteleostomi</taxon>
        <taxon>Actinopterygii</taxon>
        <taxon>Neopterygii</taxon>
        <taxon>Teleostei</taxon>
        <taxon>Neoteleostei</taxon>
        <taxon>Acanthomorphata</taxon>
        <taxon>Eupercaria</taxon>
        <taxon>Sciaenidae</taxon>
        <taxon>Nibea</taxon>
    </lineage>
</organism>
<accession>A0ACB7FAM2</accession>
<evidence type="ECO:0000313" key="2">
    <source>
        <dbReference type="Proteomes" id="UP000805704"/>
    </source>
</evidence>
<dbReference type="EMBL" id="CM024802">
    <property type="protein sequence ID" value="KAG8011540.1"/>
    <property type="molecule type" value="Genomic_DNA"/>
</dbReference>
<feature type="non-terminal residue" evidence="1">
    <location>
        <position position="1"/>
    </location>
</feature>
<dbReference type="Proteomes" id="UP000805704">
    <property type="component" value="Chromosome 14"/>
</dbReference>
<proteinExistence type="predicted"/>